<protein>
    <recommendedName>
        <fullName evidence="4">Scytalone dehydratase-like domain-containing protein</fullName>
    </recommendedName>
</protein>
<dbReference type="PIRSF" id="PIRSF024851">
    <property type="entry name" value="SCD1"/>
    <property type="match status" value="1"/>
</dbReference>
<dbReference type="InterPro" id="IPR032710">
    <property type="entry name" value="NTF2-like_dom_sf"/>
</dbReference>
<dbReference type="EMBL" id="JAQQWL010000011">
    <property type="protein sequence ID" value="KAK8050757.1"/>
    <property type="molecule type" value="Genomic_DNA"/>
</dbReference>
<comment type="caution">
    <text evidence="5">The sequence shown here is derived from an EMBL/GenBank/DDBJ whole genome shotgun (WGS) entry which is preliminary data.</text>
</comment>
<evidence type="ECO:0000256" key="1">
    <source>
        <dbReference type="ARBA" id="ARBA00008584"/>
    </source>
</evidence>
<dbReference type="Pfam" id="PF02982">
    <property type="entry name" value="Scytalone_dh"/>
    <property type="match status" value="1"/>
</dbReference>
<dbReference type="Proteomes" id="UP001480595">
    <property type="component" value="Unassembled WGS sequence"/>
</dbReference>
<dbReference type="SUPFAM" id="SSF54427">
    <property type="entry name" value="NTF2-like"/>
    <property type="match status" value="1"/>
</dbReference>
<dbReference type="Gene3D" id="3.10.450.50">
    <property type="match status" value="1"/>
</dbReference>
<keyword evidence="2 3" id="KW-0456">Lyase</keyword>
<dbReference type="InterPro" id="IPR049884">
    <property type="entry name" value="Scytalone_dh"/>
</dbReference>
<evidence type="ECO:0000313" key="6">
    <source>
        <dbReference type="Proteomes" id="UP001480595"/>
    </source>
</evidence>
<keyword evidence="6" id="KW-1185">Reference proteome</keyword>
<reference evidence="5 6" key="1">
    <citation type="submission" date="2023-01" db="EMBL/GenBank/DDBJ databases">
        <title>Analysis of 21 Apiospora genomes using comparative genomics revels a genus with tremendous synthesis potential of carbohydrate active enzymes and secondary metabolites.</title>
        <authorList>
            <person name="Sorensen T."/>
        </authorList>
    </citation>
    <scope>NUCLEOTIDE SEQUENCE [LARGE SCALE GENOMIC DNA]</scope>
    <source>
        <strain evidence="5 6">CBS 135458</strain>
    </source>
</reference>
<gene>
    <name evidence="5" type="ORF">PG994_012487</name>
</gene>
<comment type="similarity">
    <text evidence="1 3">Belongs to the scytalone dehydratase family.</text>
</comment>
<organism evidence="5 6">
    <name type="scientific">Apiospora phragmitis</name>
    <dbReference type="NCBI Taxonomy" id="2905665"/>
    <lineage>
        <taxon>Eukaryota</taxon>
        <taxon>Fungi</taxon>
        <taxon>Dikarya</taxon>
        <taxon>Ascomycota</taxon>
        <taxon>Pezizomycotina</taxon>
        <taxon>Sordariomycetes</taxon>
        <taxon>Xylariomycetidae</taxon>
        <taxon>Amphisphaeriales</taxon>
        <taxon>Apiosporaceae</taxon>
        <taxon>Apiospora</taxon>
    </lineage>
</organism>
<evidence type="ECO:0000256" key="3">
    <source>
        <dbReference type="PIRNR" id="PIRNR024851"/>
    </source>
</evidence>
<accession>A0ABR1TW08</accession>
<sequence>MTIHTDKVPAYEANTDAAGCQAAVFEWAESFDSKDWDRLAKTIAPSLRVDYRSVMGQLWDSMSAADFVLLASGPGFLGNARIKTQHFIGAGRLVQTADDEVTGYHQMRVAHQRYKDDDLGEVLYKGHAHGKATIQYRKVDGIWKFAGLSPDIRWGEHDVDKIFHD</sequence>
<dbReference type="RefSeq" id="XP_066713006.1">
    <property type="nucleotide sequence ID" value="XM_066863896.1"/>
</dbReference>
<feature type="domain" description="Scytalone dehydratase-like" evidence="4">
    <location>
        <begin position="16"/>
        <end position="165"/>
    </location>
</feature>
<dbReference type="GeneID" id="92096959"/>
<proteinExistence type="inferred from homology"/>
<dbReference type="InterPro" id="IPR004235">
    <property type="entry name" value="Scytalone_dehydratase"/>
</dbReference>
<evidence type="ECO:0000259" key="4">
    <source>
        <dbReference type="Pfam" id="PF02982"/>
    </source>
</evidence>
<name>A0ABR1TW08_9PEZI</name>
<evidence type="ECO:0000313" key="5">
    <source>
        <dbReference type="EMBL" id="KAK8050757.1"/>
    </source>
</evidence>
<evidence type="ECO:0000256" key="2">
    <source>
        <dbReference type="ARBA" id="ARBA00023239"/>
    </source>
</evidence>